<keyword evidence="8" id="KW-0336">GPI-anchor</keyword>
<comment type="cofactor">
    <cofactor evidence="1">
        <name>Co(2+)</name>
        <dbReference type="ChEBI" id="CHEBI:48828"/>
    </cofactor>
</comment>
<dbReference type="GO" id="GO:0071555">
    <property type="term" value="P:cell wall organization"/>
    <property type="evidence" value="ECO:0007669"/>
    <property type="project" value="UniProtKB-KW"/>
</dbReference>
<keyword evidence="14" id="KW-0325">Glycoprotein</keyword>
<dbReference type="PROSITE" id="PS51677">
    <property type="entry name" value="NODB"/>
    <property type="match status" value="1"/>
</dbReference>
<comment type="catalytic activity">
    <reaction evidence="21">
        <text>[(1-&gt;4)-N-acetyl-beta-D-glucosaminyl](n) + n H2O = chitosan + n acetate</text>
        <dbReference type="Rhea" id="RHEA:10464"/>
        <dbReference type="Rhea" id="RHEA-COMP:9593"/>
        <dbReference type="Rhea" id="RHEA-COMP:9597"/>
        <dbReference type="ChEBI" id="CHEBI:15377"/>
        <dbReference type="ChEBI" id="CHEBI:17029"/>
        <dbReference type="ChEBI" id="CHEBI:30089"/>
        <dbReference type="ChEBI" id="CHEBI:57704"/>
        <dbReference type="EC" id="3.5.1.41"/>
    </reaction>
    <physiologicalReaction direction="left-to-right" evidence="21">
        <dbReference type="Rhea" id="RHEA:10465"/>
    </physiologicalReaction>
</comment>
<dbReference type="Proteomes" id="UP000812966">
    <property type="component" value="Unassembled WGS sequence"/>
</dbReference>
<evidence type="ECO:0000259" key="25">
    <source>
        <dbReference type="PROSITE" id="PS51677"/>
    </source>
</evidence>
<evidence type="ECO:0000256" key="3">
    <source>
        <dbReference type="ARBA" id="ARBA00004609"/>
    </source>
</evidence>
<evidence type="ECO:0000256" key="1">
    <source>
        <dbReference type="ARBA" id="ARBA00001941"/>
    </source>
</evidence>
<keyword evidence="9" id="KW-0479">Metal-binding</keyword>
<evidence type="ECO:0000313" key="27">
    <source>
        <dbReference type="Proteomes" id="UP000812966"/>
    </source>
</evidence>
<evidence type="ECO:0000256" key="17">
    <source>
        <dbReference type="ARBA" id="ARBA00023288"/>
    </source>
</evidence>
<evidence type="ECO:0000256" key="6">
    <source>
        <dbReference type="ARBA" id="ARBA00022512"/>
    </source>
</evidence>
<dbReference type="GO" id="GO:0000272">
    <property type="term" value="P:polysaccharide catabolic process"/>
    <property type="evidence" value="ECO:0007669"/>
    <property type="project" value="UniProtKB-KW"/>
</dbReference>
<keyword evidence="12" id="KW-0146">Chitin degradation</keyword>
<keyword evidence="16" id="KW-0170">Cobalt</keyword>
<evidence type="ECO:0000256" key="21">
    <source>
        <dbReference type="ARBA" id="ARBA00048494"/>
    </source>
</evidence>
<keyword evidence="17" id="KW-0449">Lipoprotein</keyword>
<dbReference type="EC" id="3.5.1.41" evidence="20"/>
<keyword evidence="18" id="KW-0961">Cell wall biogenesis/degradation</keyword>
<keyword evidence="23" id="KW-1133">Transmembrane helix</keyword>
<evidence type="ECO:0000256" key="4">
    <source>
        <dbReference type="ARBA" id="ARBA00010973"/>
    </source>
</evidence>
<evidence type="ECO:0000256" key="2">
    <source>
        <dbReference type="ARBA" id="ARBA00004191"/>
    </source>
</evidence>
<feature type="region of interest" description="Disordered" evidence="22">
    <location>
        <begin position="438"/>
        <end position="478"/>
    </location>
</feature>
<evidence type="ECO:0000256" key="12">
    <source>
        <dbReference type="ARBA" id="ARBA00023024"/>
    </source>
</evidence>
<comment type="similarity">
    <text evidence="4">Belongs to the polysaccharide deacetylase family.</text>
</comment>
<feature type="transmembrane region" description="Helical" evidence="23">
    <location>
        <begin position="487"/>
        <end position="510"/>
    </location>
</feature>
<dbReference type="PANTHER" id="PTHR10587">
    <property type="entry name" value="GLYCOSYL TRANSFERASE-RELATED"/>
    <property type="match status" value="1"/>
</dbReference>
<reference evidence="26" key="1">
    <citation type="submission" date="2020-04" db="EMBL/GenBank/DDBJ databases">
        <title>Analysis of mating type loci in Filobasidium floriforme.</title>
        <authorList>
            <person name="Nowrousian M."/>
        </authorList>
    </citation>
    <scope>NUCLEOTIDE SEQUENCE</scope>
    <source>
        <strain evidence="26">CBS 6242</strain>
    </source>
</reference>
<keyword evidence="27" id="KW-1185">Reference proteome</keyword>
<dbReference type="GO" id="GO:0005886">
    <property type="term" value="C:plasma membrane"/>
    <property type="evidence" value="ECO:0007669"/>
    <property type="project" value="UniProtKB-SubCell"/>
</dbReference>
<protein>
    <recommendedName>
        <fullName evidence="20">chitin deacetylase</fullName>
        <ecNumber evidence="20">3.5.1.41</ecNumber>
    </recommendedName>
</protein>
<keyword evidence="13 23" id="KW-0472">Membrane</keyword>
<feature type="domain" description="NodB homology" evidence="25">
    <location>
        <begin position="196"/>
        <end position="391"/>
    </location>
</feature>
<dbReference type="FunFam" id="3.20.20.370:FF:000004">
    <property type="entry name" value="Related to Chitin deacetylase"/>
    <property type="match status" value="1"/>
</dbReference>
<dbReference type="PANTHER" id="PTHR10587:SF133">
    <property type="entry name" value="CHITIN DEACETYLASE 1-RELATED"/>
    <property type="match status" value="1"/>
</dbReference>
<keyword evidence="11" id="KW-0378">Hydrolase</keyword>
<dbReference type="InterPro" id="IPR011330">
    <property type="entry name" value="Glyco_hydro/deAcase_b/a-brl"/>
</dbReference>
<evidence type="ECO:0000256" key="22">
    <source>
        <dbReference type="SAM" id="MobiDB-lite"/>
    </source>
</evidence>
<accession>A0A8K0NMN8</accession>
<keyword evidence="7" id="KW-0964">Secreted</keyword>
<sequence length="511" mass="52688">MSPRTTTFLLSALVALLGSQVNVNAQAVASAGQASITATSLLPSSQSVATPVAATPTVTVNTEGLPVTALATNLPDGYSVPDLASITANMPPATTVPLDTTYSAGASPTGVAGAPPIPTSFPVVAEYPPLDAKPPTDSAQVQQWLSELDLSDVPDFGQTTGACYNSPEAAAQTERCWWTCGGCTRSTDITVCPDKLDWGLSYDDGPSPYTPLLLDYLNANDLKTTFFVVGSRVLSRPEMVISEYMSGHQISVHTWSHPYLTNLTNAEIVAELGWTMKVIKDTIGVTPRTFRPPYGDIDDRVRAVAAKMGLTPIIWTTGNGVIFDTDDWNIPGGRANGQTSLARFNTILETAEQLDTGFIVLQHDLYQSTVDLAVGYVLPMALNETSPYTLKSLSQCLGWDESESYIETSSNDTIIADPAAQSGGTSFPVAYNTGSAAAPSASGDSTATGGSAATTTSGGSAATGQTTGGAAATSASTGNNQNAASRAAGFATGYTGAAALAAVALGAIVVL</sequence>
<dbReference type="GO" id="GO:0004099">
    <property type="term" value="F:chitin deacetylase activity"/>
    <property type="evidence" value="ECO:0007669"/>
    <property type="project" value="UniProtKB-EC"/>
</dbReference>
<comment type="caution">
    <text evidence="26">The sequence shown here is derived from an EMBL/GenBank/DDBJ whole genome shotgun (WGS) entry which is preliminary data.</text>
</comment>
<evidence type="ECO:0000256" key="11">
    <source>
        <dbReference type="ARBA" id="ARBA00022801"/>
    </source>
</evidence>
<evidence type="ECO:0000256" key="24">
    <source>
        <dbReference type="SAM" id="SignalP"/>
    </source>
</evidence>
<dbReference type="GO" id="GO:0009272">
    <property type="term" value="P:fungal-type cell wall biogenesis"/>
    <property type="evidence" value="ECO:0007669"/>
    <property type="project" value="UniProtKB-ARBA"/>
</dbReference>
<keyword evidence="5" id="KW-1003">Cell membrane</keyword>
<dbReference type="GO" id="GO:0046872">
    <property type="term" value="F:metal ion binding"/>
    <property type="evidence" value="ECO:0007669"/>
    <property type="project" value="UniProtKB-KW"/>
</dbReference>
<keyword evidence="15" id="KW-0119">Carbohydrate metabolism</keyword>
<dbReference type="Pfam" id="PF01522">
    <property type="entry name" value="Polysacc_deac_1"/>
    <property type="match status" value="1"/>
</dbReference>
<evidence type="ECO:0000256" key="19">
    <source>
        <dbReference type="ARBA" id="ARBA00023326"/>
    </source>
</evidence>
<comment type="subcellular location">
    <subcellularLocation>
        <location evidence="3">Cell membrane</location>
        <topology evidence="3">Lipid-anchor</topology>
        <topology evidence="3">GPI-anchor</topology>
    </subcellularLocation>
    <subcellularLocation>
        <location evidence="2">Secreted</location>
        <location evidence="2">Cell wall</location>
    </subcellularLocation>
</comment>
<evidence type="ECO:0000256" key="20">
    <source>
        <dbReference type="ARBA" id="ARBA00024056"/>
    </source>
</evidence>
<evidence type="ECO:0000256" key="9">
    <source>
        <dbReference type="ARBA" id="ARBA00022723"/>
    </source>
</evidence>
<keyword evidence="23" id="KW-0812">Transmembrane</keyword>
<evidence type="ECO:0000256" key="15">
    <source>
        <dbReference type="ARBA" id="ARBA00023277"/>
    </source>
</evidence>
<dbReference type="GO" id="GO:0098552">
    <property type="term" value="C:side of membrane"/>
    <property type="evidence" value="ECO:0007669"/>
    <property type="project" value="UniProtKB-KW"/>
</dbReference>
<evidence type="ECO:0000256" key="10">
    <source>
        <dbReference type="ARBA" id="ARBA00022729"/>
    </source>
</evidence>
<dbReference type="InterPro" id="IPR002509">
    <property type="entry name" value="NODB_dom"/>
</dbReference>
<keyword evidence="10 24" id="KW-0732">Signal</keyword>
<feature type="signal peptide" evidence="24">
    <location>
        <begin position="1"/>
        <end position="25"/>
    </location>
</feature>
<evidence type="ECO:0000256" key="18">
    <source>
        <dbReference type="ARBA" id="ARBA00023316"/>
    </source>
</evidence>
<dbReference type="Gene3D" id="3.20.20.370">
    <property type="entry name" value="Glycoside hydrolase/deacetylase"/>
    <property type="match status" value="1"/>
</dbReference>
<evidence type="ECO:0000256" key="8">
    <source>
        <dbReference type="ARBA" id="ARBA00022622"/>
    </source>
</evidence>
<feature type="chain" id="PRO_5035422520" description="chitin deacetylase" evidence="24">
    <location>
        <begin position="26"/>
        <end position="511"/>
    </location>
</feature>
<dbReference type="EMBL" id="JABELV010000235">
    <property type="protein sequence ID" value="KAG7527739.1"/>
    <property type="molecule type" value="Genomic_DNA"/>
</dbReference>
<name>A0A8K0NMN8_9TREE</name>
<dbReference type="InterPro" id="IPR050248">
    <property type="entry name" value="Polysacc_deacetylase_ArnD"/>
</dbReference>
<evidence type="ECO:0000256" key="13">
    <source>
        <dbReference type="ARBA" id="ARBA00023136"/>
    </source>
</evidence>
<gene>
    <name evidence="26" type="ORF">FFLO_06630</name>
</gene>
<keyword evidence="19" id="KW-0624">Polysaccharide degradation</keyword>
<organism evidence="26 27">
    <name type="scientific">Filobasidium floriforme</name>
    <dbReference type="NCBI Taxonomy" id="5210"/>
    <lineage>
        <taxon>Eukaryota</taxon>
        <taxon>Fungi</taxon>
        <taxon>Dikarya</taxon>
        <taxon>Basidiomycota</taxon>
        <taxon>Agaricomycotina</taxon>
        <taxon>Tremellomycetes</taxon>
        <taxon>Filobasidiales</taxon>
        <taxon>Filobasidiaceae</taxon>
        <taxon>Filobasidium</taxon>
    </lineage>
</organism>
<evidence type="ECO:0000256" key="5">
    <source>
        <dbReference type="ARBA" id="ARBA00022475"/>
    </source>
</evidence>
<evidence type="ECO:0000256" key="16">
    <source>
        <dbReference type="ARBA" id="ARBA00023285"/>
    </source>
</evidence>
<keyword evidence="6" id="KW-0134">Cell wall</keyword>
<evidence type="ECO:0000313" key="26">
    <source>
        <dbReference type="EMBL" id="KAG7527739.1"/>
    </source>
</evidence>
<dbReference type="SUPFAM" id="SSF88713">
    <property type="entry name" value="Glycoside hydrolase/deacetylase"/>
    <property type="match status" value="1"/>
</dbReference>
<dbReference type="AlphaFoldDB" id="A0A8K0NMN8"/>
<evidence type="ECO:0000256" key="7">
    <source>
        <dbReference type="ARBA" id="ARBA00022525"/>
    </source>
</evidence>
<proteinExistence type="inferred from homology"/>
<evidence type="ECO:0000256" key="14">
    <source>
        <dbReference type="ARBA" id="ARBA00023180"/>
    </source>
</evidence>
<evidence type="ECO:0000256" key="23">
    <source>
        <dbReference type="SAM" id="Phobius"/>
    </source>
</evidence>
<dbReference type="GO" id="GO:0006032">
    <property type="term" value="P:chitin catabolic process"/>
    <property type="evidence" value="ECO:0007669"/>
    <property type="project" value="UniProtKB-KW"/>
</dbReference>